<keyword evidence="2" id="KW-1003">Cell membrane</keyword>
<protein>
    <submittedName>
        <fullName evidence="7">Adenylate/guanylate cyclase domain-containing protein</fullName>
    </submittedName>
</protein>
<dbReference type="GO" id="GO:0051536">
    <property type="term" value="F:iron-sulfur cluster binding"/>
    <property type="evidence" value="ECO:0007669"/>
    <property type="project" value="InterPro"/>
</dbReference>
<evidence type="ECO:0000256" key="2">
    <source>
        <dbReference type="ARBA" id="ARBA00022475"/>
    </source>
</evidence>
<feature type="transmembrane region" description="Helical" evidence="4">
    <location>
        <begin position="184"/>
        <end position="203"/>
    </location>
</feature>
<dbReference type="PANTHER" id="PTHR43081">
    <property type="entry name" value="ADENYLATE CYCLASE, TERMINAL-DIFFERENTIATION SPECIFIC-RELATED"/>
    <property type="match status" value="1"/>
</dbReference>
<dbReference type="SMART" id="SM00044">
    <property type="entry name" value="CYCc"/>
    <property type="match status" value="1"/>
</dbReference>
<evidence type="ECO:0000259" key="6">
    <source>
        <dbReference type="PROSITE" id="PS51085"/>
    </source>
</evidence>
<dbReference type="PANTHER" id="PTHR43081:SF17">
    <property type="entry name" value="BLL5647 PROTEIN"/>
    <property type="match status" value="1"/>
</dbReference>
<dbReference type="Pfam" id="PF00111">
    <property type="entry name" value="Fer2"/>
    <property type="match status" value="1"/>
</dbReference>
<dbReference type="PROSITE" id="PS51085">
    <property type="entry name" value="2FE2S_FER_2"/>
    <property type="match status" value="1"/>
</dbReference>
<dbReference type="Gene3D" id="3.10.20.30">
    <property type="match status" value="1"/>
</dbReference>
<dbReference type="InterPro" id="IPR001054">
    <property type="entry name" value="A/G_cyclase"/>
</dbReference>
<proteinExistence type="predicted"/>
<feature type="transmembrane region" description="Helical" evidence="4">
    <location>
        <begin position="149"/>
        <end position="172"/>
    </location>
</feature>
<dbReference type="Proteomes" id="UP000712673">
    <property type="component" value="Unassembled WGS sequence"/>
</dbReference>
<dbReference type="InterPro" id="IPR034804">
    <property type="entry name" value="SQR/QFR_C/D"/>
</dbReference>
<dbReference type="GO" id="GO:0004016">
    <property type="term" value="F:adenylate cyclase activity"/>
    <property type="evidence" value="ECO:0007669"/>
    <property type="project" value="UniProtKB-ARBA"/>
</dbReference>
<dbReference type="InterPro" id="IPR012675">
    <property type="entry name" value="Beta-grasp_dom_sf"/>
</dbReference>
<dbReference type="CDD" id="cd00207">
    <property type="entry name" value="fer2"/>
    <property type="match status" value="1"/>
</dbReference>
<sequence>MATSTATPPHSRSRKHAHAAWLRQLRLVSGTVLFAYLLTHLANHALALISFAALEAGREWFVWVWRSLPATVALYGALASHLALALWSLYQRRRLRMSPWEAVQLLLGLTIPFLLTTHVVGTRLAHTWFEVDDTYTYVELALWEFRPDIGLRQVIVLLLAWIHGCIGMHFWLRLRPWYARLLPVLFSLAILLPTLALLGFVQAGREVSTLAREPGWVEATLRAARTPDAAARQSLDMVRTVAPAAFAAALVLVLAGRAIRQRLEPRQATIEIRYAGGQKVVVPIGFSVLEASRTARIPHASVCGGRGRCSTCRVRILQGGDTLPPATVEEQRVLDRVAAPPTVRLACQLRPQQNLAVAPLLPAQAQPSAGFAAPGHHNGQEQEITILFADLRGFTRLAEPKLPYDVVFFLNRYFEAIGSAIKEAGGIANQFTGDGVMALFGVGQDPAEGCQRALRAAHAMLRSLEHLTQTLADELPEPLRMGIGIHIGPAVVGRMGYEDTTYLTAVGDTVHVASRLEGLTKEYQCQMVLSEQVAQRIGLDLSAYPRHEITVRNRTEPLAIYVVDEVQRLVTVLQRFPVEFTTASRGVKRYNP</sequence>
<organism evidence="7 8">
    <name type="scientific">Tectimicrobiota bacterium</name>
    <dbReference type="NCBI Taxonomy" id="2528274"/>
    <lineage>
        <taxon>Bacteria</taxon>
        <taxon>Pseudomonadati</taxon>
        <taxon>Nitrospinota/Tectimicrobiota group</taxon>
        <taxon>Candidatus Tectimicrobiota</taxon>
    </lineage>
</organism>
<feature type="transmembrane region" description="Helical" evidence="4">
    <location>
        <begin position="33"/>
        <end position="52"/>
    </location>
</feature>
<evidence type="ECO:0000256" key="4">
    <source>
        <dbReference type="SAM" id="Phobius"/>
    </source>
</evidence>
<feature type="transmembrane region" description="Helical" evidence="4">
    <location>
        <begin position="241"/>
        <end position="259"/>
    </location>
</feature>
<dbReference type="Gene3D" id="3.30.70.1230">
    <property type="entry name" value="Nucleotide cyclase"/>
    <property type="match status" value="1"/>
</dbReference>
<dbReference type="SUPFAM" id="SSF54292">
    <property type="entry name" value="2Fe-2S ferredoxin-like"/>
    <property type="match status" value="1"/>
</dbReference>
<dbReference type="SUPFAM" id="SSF55073">
    <property type="entry name" value="Nucleotide cyclase"/>
    <property type="match status" value="1"/>
</dbReference>
<comment type="subcellular location">
    <subcellularLocation>
        <location evidence="1">Cell membrane</location>
        <topology evidence="1">Multi-pass membrane protein</topology>
    </subcellularLocation>
</comment>
<keyword evidence="3 4" id="KW-0472">Membrane</keyword>
<comment type="caution">
    <text evidence="7">The sequence shown here is derived from an EMBL/GenBank/DDBJ whole genome shotgun (WGS) entry which is preliminary data.</text>
</comment>
<gene>
    <name evidence="7" type="ORF">FJZ47_21790</name>
</gene>
<reference evidence="7" key="1">
    <citation type="submission" date="2019-03" db="EMBL/GenBank/DDBJ databases">
        <title>Lake Tanganyika Metagenome-Assembled Genomes (MAGs).</title>
        <authorList>
            <person name="Tran P."/>
        </authorList>
    </citation>
    <scope>NUCLEOTIDE SEQUENCE</scope>
    <source>
        <strain evidence="7">K_DeepCast_65m_m2_066</strain>
    </source>
</reference>
<evidence type="ECO:0000313" key="7">
    <source>
        <dbReference type="EMBL" id="MBM3226405.1"/>
    </source>
</evidence>
<keyword evidence="4" id="KW-0812">Transmembrane</keyword>
<dbReference type="SUPFAM" id="SSF81343">
    <property type="entry name" value="Fumarate reductase respiratory complex transmembrane subunits"/>
    <property type="match status" value="1"/>
</dbReference>
<dbReference type="PROSITE" id="PS50125">
    <property type="entry name" value="GUANYLATE_CYCLASE_2"/>
    <property type="match status" value="1"/>
</dbReference>
<keyword evidence="4" id="KW-1133">Transmembrane helix</keyword>
<feature type="transmembrane region" description="Helical" evidence="4">
    <location>
        <begin position="72"/>
        <end position="90"/>
    </location>
</feature>
<feature type="domain" description="2Fe-2S ferredoxin-type" evidence="6">
    <location>
        <begin position="268"/>
        <end position="363"/>
    </location>
</feature>
<dbReference type="GO" id="GO:0035556">
    <property type="term" value="P:intracellular signal transduction"/>
    <property type="evidence" value="ECO:0007669"/>
    <property type="project" value="InterPro"/>
</dbReference>
<dbReference type="Pfam" id="PF00211">
    <property type="entry name" value="Guanylate_cyc"/>
    <property type="match status" value="1"/>
</dbReference>
<feature type="domain" description="Guanylate cyclase" evidence="5">
    <location>
        <begin position="385"/>
        <end position="517"/>
    </location>
</feature>
<evidence type="ECO:0000259" key="5">
    <source>
        <dbReference type="PROSITE" id="PS50125"/>
    </source>
</evidence>
<dbReference type="EMBL" id="VGLS01000897">
    <property type="protein sequence ID" value="MBM3226405.1"/>
    <property type="molecule type" value="Genomic_DNA"/>
</dbReference>
<evidence type="ECO:0000256" key="1">
    <source>
        <dbReference type="ARBA" id="ARBA00004651"/>
    </source>
</evidence>
<dbReference type="InterPro" id="IPR001041">
    <property type="entry name" value="2Fe-2S_ferredoxin-type"/>
</dbReference>
<name>A0A937W733_UNCTE</name>
<dbReference type="InterPro" id="IPR029787">
    <property type="entry name" value="Nucleotide_cyclase"/>
</dbReference>
<dbReference type="GO" id="GO:0006171">
    <property type="term" value="P:cAMP biosynthetic process"/>
    <property type="evidence" value="ECO:0007669"/>
    <property type="project" value="TreeGrafter"/>
</dbReference>
<dbReference type="CDD" id="cd07302">
    <property type="entry name" value="CHD"/>
    <property type="match status" value="1"/>
</dbReference>
<evidence type="ECO:0000256" key="3">
    <source>
        <dbReference type="ARBA" id="ARBA00023136"/>
    </source>
</evidence>
<dbReference type="AlphaFoldDB" id="A0A937W733"/>
<accession>A0A937W733</accession>
<dbReference type="InterPro" id="IPR050697">
    <property type="entry name" value="Adenylyl/Guanylyl_Cyclase_3/4"/>
</dbReference>
<feature type="transmembrane region" description="Helical" evidence="4">
    <location>
        <begin position="102"/>
        <end position="129"/>
    </location>
</feature>
<dbReference type="InterPro" id="IPR036010">
    <property type="entry name" value="2Fe-2S_ferredoxin-like_sf"/>
</dbReference>
<evidence type="ECO:0000313" key="8">
    <source>
        <dbReference type="Proteomes" id="UP000712673"/>
    </source>
</evidence>
<dbReference type="GO" id="GO:0005886">
    <property type="term" value="C:plasma membrane"/>
    <property type="evidence" value="ECO:0007669"/>
    <property type="project" value="UniProtKB-SubCell"/>
</dbReference>